<evidence type="ECO:0000256" key="3">
    <source>
        <dbReference type="ARBA" id="ARBA00010819"/>
    </source>
</evidence>
<dbReference type="EMBL" id="QCXQ01000002">
    <property type="protein sequence ID" value="PWG00047.1"/>
    <property type="molecule type" value="Genomic_DNA"/>
</dbReference>
<dbReference type="OrthoDB" id="319764at2"/>
<evidence type="ECO:0000256" key="6">
    <source>
        <dbReference type="ARBA" id="ARBA00022670"/>
    </source>
</evidence>
<evidence type="ECO:0000256" key="9">
    <source>
        <dbReference type="HAMAP-Rule" id="MF_00698"/>
    </source>
</evidence>
<comment type="subcellular location">
    <subcellularLocation>
        <location evidence="9">Cytoplasm</location>
    </subcellularLocation>
</comment>
<dbReference type="Gene3D" id="2.60.120.260">
    <property type="entry name" value="Galactose-binding domain-like"/>
    <property type="match status" value="1"/>
</dbReference>
<keyword evidence="9" id="KW-0963">Cytoplasm</keyword>
<comment type="function">
    <text evidence="2 9">Removes N-terminal dipeptides sequentially from polypeptides having unsubstituted N-termini provided that the penultimate residue is proline.</text>
</comment>
<dbReference type="Gene3D" id="3.40.50.1820">
    <property type="entry name" value="alpha/beta hydrolase"/>
    <property type="match status" value="1"/>
</dbReference>
<dbReference type="InterPro" id="IPR000383">
    <property type="entry name" value="Xaa-Pro-like_dom"/>
</dbReference>
<evidence type="ECO:0000256" key="8">
    <source>
        <dbReference type="ARBA" id="ARBA00022825"/>
    </source>
</evidence>
<dbReference type="NCBIfam" id="NF003781">
    <property type="entry name" value="PRK05371.1-2"/>
    <property type="match status" value="1"/>
</dbReference>
<dbReference type="SMART" id="SM00939">
    <property type="entry name" value="PepX_C"/>
    <property type="match status" value="1"/>
</dbReference>
<dbReference type="InterPro" id="IPR013736">
    <property type="entry name" value="Xaa-Pro_dipept_C"/>
</dbReference>
<feature type="domain" description="Xaa-Pro dipeptidyl-peptidase C-terminal" evidence="10">
    <location>
        <begin position="543"/>
        <end position="802"/>
    </location>
</feature>
<evidence type="ECO:0000313" key="12">
    <source>
        <dbReference type="EMBL" id="PWG00047.1"/>
    </source>
</evidence>
<comment type="caution">
    <text evidence="12">The sequence shown here is derived from an EMBL/GenBank/DDBJ whole genome shotgun (WGS) entry which is preliminary data.</text>
</comment>
<name>A0A2V1MYK3_9LACO</name>
<comment type="catalytic activity">
    <reaction evidence="1 9">
        <text>Hydrolyzes Xaa-Pro-|- bonds to release unblocked, N-terminal dipeptides from substrates including Ala-Pro-|-p-nitroanilide and (sequentially) Tyr-Pro-|-Phe-Pro-|-Gly-Pro-|-Ile.</text>
        <dbReference type="EC" id="3.4.14.11"/>
    </reaction>
</comment>
<evidence type="ECO:0000256" key="4">
    <source>
        <dbReference type="ARBA" id="ARBA00011738"/>
    </source>
</evidence>
<feature type="active site" description="Charge relay system" evidence="9">
    <location>
        <position position="527"/>
    </location>
</feature>
<dbReference type="InterPro" id="IPR036313">
    <property type="entry name" value="PepX_N_dom_sf"/>
</dbReference>
<feature type="active site" description="Charge relay system" evidence="9">
    <location>
        <position position="496"/>
    </location>
</feature>
<dbReference type="PRINTS" id="PR00923">
    <property type="entry name" value="LACTOPTASE"/>
</dbReference>
<organism evidence="12 13">
    <name type="scientific">Levilactobacillus bambusae</name>
    <dbReference type="NCBI Taxonomy" id="2024736"/>
    <lineage>
        <taxon>Bacteria</taxon>
        <taxon>Bacillati</taxon>
        <taxon>Bacillota</taxon>
        <taxon>Bacilli</taxon>
        <taxon>Lactobacillales</taxon>
        <taxon>Lactobacillaceae</taxon>
        <taxon>Levilactobacillus</taxon>
    </lineage>
</organism>
<evidence type="ECO:0000256" key="1">
    <source>
        <dbReference type="ARBA" id="ARBA00000123"/>
    </source>
</evidence>
<accession>A0A2V1MYK3</accession>
<proteinExistence type="inferred from homology"/>
<dbReference type="InterPro" id="IPR029058">
    <property type="entry name" value="AB_hydrolase_fold"/>
</dbReference>
<dbReference type="GO" id="GO:0008239">
    <property type="term" value="F:dipeptidyl-peptidase activity"/>
    <property type="evidence" value="ECO:0007669"/>
    <property type="project" value="UniProtKB-UniRule"/>
</dbReference>
<reference evidence="12 13" key="1">
    <citation type="journal article" date="2018" name="Int. J. Syst. Evol. Microbiol.">
        <title>Lactobacillus bambusae sp. nov., isolated from a traditional fermented Ma-bamboo shoots of Taiwan.</title>
        <authorList>
            <person name="Wang L.-T."/>
        </authorList>
    </citation>
    <scope>NUCLEOTIDE SEQUENCE [LARGE SCALE GENOMIC DNA]</scope>
    <source>
        <strain evidence="12 13">BS-W1</strain>
    </source>
</reference>
<keyword evidence="7 9" id="KW-0378">Hydrolase</keyword>
<evidence type="ECO:0000256" key="5">
    <source>
        <dbReference type="ARBA" id="ARBA00022438"/>
    </source>
</evidence>
<dbReference type="InterPro" id="IPR008979">
    <property type="entry name" value="Galactose-bd-like_sf"/>
</dbReference>
<dbReference type="InterPro" id="IPR015251">
    <property type="entry name" value="PepX_N_dom"/>
</dbReference>
<protein>
    <recommendedName>
        <fullName evidence="9">Xaa-Pro dipeptidyl-peptidase</fullName>
        <ecNumber evidence="9">3.4.14.11</ecNumber>
    </recommendedName>
    <alternativeName>
        <fullName evidence="9">X-Pro dipeptidyl-peptidase</fullName>
    </alternativeName>
    <alternativeName>
        <fullName evidence="9">X-prolyl-dipeptidyl aminopeptidase</fullName>
        <shortName evidence="9">X-PDAP</shortName>
    </alternativeName>
</protein>
<dbReference type="AlphaFoldDB" id="A0A2V1MYK3"/>
<evidence type="ECO:0000256" key="7">
    <source>
        <dbReference type="ARBA" id="ARBA00022801"/>
    </source>
</evidence>
<keyword evidence="8 9" id="KW-0720">Serine protease</keyword>
<evidence type="ECO:0000259" key="11">
    <source>
        <dbReference type="SMART" id="SM00940"/>
    </source>
</evidence>
<dbReference type="RefSeq" id="WP_109249994.1">
    <property type="nucleotide sequence ID" value="NZ_QCXQ01000002.1"/>
</dbReference>
<dbReference type="GO" id="GO:0005737">
    <property type="term" value="C:cytoplasm"/>
    <property type="evidence" value="ECO:0007669"/>
    <property type="project" value="UniProtKB-SubCell"/>
</dbReference>
<dbReference type="HAMAP" id="MF_00698">
    <property type="entry name" value="Aminopeptidase_S15"/>
    <property type="match status" value="1"/>
</dbReference>
<evidence type="ECO:0000313" key="13">
    <source>
        <dbReference type="Proteomes" id="UP000245080"/>
    </source>
</evidence>
<keyword evidence="6 9" id="KW-0645">Protease</keyword>
<dbReference type="EC" id="3.4.14.11" evidence="9"/>
<dbReference type="Pfam" id="PF02129">
    <property type="entry name" value="Peptidase_S15"/>
    <property type="match status" value="1"/>
</dbReference>
<dbReference type="Pfam" id="PF09168">
    <property type="entry name" value="PepX_N"/>
    <property type="match status" value="1"/>
</dbReference>
<dbReference type="SMART" id="SM00940">
    <property type="entry name" value="PepX_N"/>
    <property type="match status" value="1"/>
</dbReference>
<dbReference type="Pfam" id="PF08530">
    <property type="entry name" value="PepX_C"/>
    <property type="match status" value="1"/>
</dbReference>
<gene>
    <name evidence="9" type="primary">pepX</name>
    <name evidence="12" type="ORF">DCM90_03670</name>
</gene>
<dbReference type="Gene3D" id="1.10.246.70">
    <property type="match status" value="1"/>
</dbReference>
<comment type="similarity">
    <text evidence="3 9">Belongs to the peptidase S15 family.</text>
</comment>
<keyword evidence="5 9" id="KW-0031">Aminopeptidase</keyword>
<dbReference type="SUPFAM" id="SSF53474">
    <property type="entry name" value="alpha/beta-Hydrolases"/>
    <property type="match status" value="1"/>
</dbReference>
<dbReference type="GO" id="GO:0008236">
    <property type="term" value="F:serine-type peptidase activity"/>
    <property type="evidence" value="ECO:0007669"/>
    <property type="project" value="UniProtKB-KW"/>
</dbReference>
<dbReference type="SUPFAM" id="SSF81761">
    <property type="entry name" value="X-Prolyl dipeptidyl aminopeptidase PepX, N-terminal domain"/>
    <property type="match status" value="1"/>
</dbReference>
<dbReference type="InterPro" id="IPR008252">
    <property type="entry name" value="Pept_S15_Xpro"/>
</dbReference>
<keyword evidence="13" id="KW-1185">Reference proteome</keyword>
<evidence type="ECO:0000256" key="2">
    <source>
        <dbReference type="ARBA" id="ARBA00003997"/>
    </source>
</evidence>
<evidence type="ECO:0000259" key="10">
    <source>
        <dbReference type="SMART" id="SM00939"/>
    </source>
</evidence>
<dbReference type="GO" id="GO:0004177">
    <property type="term" value="F:aminopeptidase activity"/>
    <property type="evidence" value="ECO:0007669"/>
    <property type="project" value="UniProtKB-KW"/>
</dbReference>
<dbReference type="Proteomes" id="UP000245080">
    <property type="component" value="Unassembled WGS sequence"/>
</dbReference>
<sequence>MKNNQFAIRPTDLTTAKTELRRIQFLSASNDAISDPIDLWHDLLIRAMPQIHGQSARSQQLQNIMATPSLTLADYLIQSDQLSQTAFYAVALQLLHFQVGLDFDLENPMAAIKKIGLPALEAPLTFSRDHLLSAWYLLLCTHNKLGQTYLDDLTAEGYFFPFYHDETVSKPLLFNGKAQAVFDPHQLRYDVVYVESPQDTDHDGQRDLLKVKVIRPVETETGLTVPVLYTASPYGEGTNDEAGEQLTHEVNVPLEHKVPNQLTLSDVTYREAEPTLPPERQVTDQVNEPEENFARVQSYTLNDYFLARGFAVVYAAGIGTKDSDGIRTTGDPEETISTVAVIEWLDGKRRAFTNKTDNVEIKAWWSNHHIAMTGRSYLGTLATAAATTGVSGLKTVISEAAISSWYDYYRENGLVIAPGGFQGEDADVLAEETFSRQLNAGDYHRIKSTWAQQLTALTRDQDRQTGNYSSFWDARNYLNQVPKIKCDMILVHGLNDWNVKPKNVAQLWDALRDVPVEKKLILHQGQHVYINAFRSIDFTDMMNLWLTHKLLDVDNQAETTLPNVIVQDNTVAESWHAYPDWGSSTNPTETWYLGAGTLESVAKSTVPVQFNDQLPDHLFDFYTHHVDQWHTDTLANDSQMAGHRLLFKTEPLTEDRLIDGSAVVHLSVAVNDNKGMLSVALVDFGSAHRLGDSPTVLSRNSLNAGFRWREDDLREFQPAPVTPSKMITKAHMNLQNRHHAYQVDDLTPNQPVQVDLKLQPTFFKVKAGHQLGLVVYATDMGMTIRGNQALVYTLDPGKSKLTLPLHP</sequence>
<feature type="active site" description="Charge relay system" evidence="9">
    <location>
        <position position="376"/>
    </location>
</feature>
<feature type="domain" description="X-Prolyl dipeptidyl aminopeptidase PepX N-terminal" evidence="11">
    <location>
        <begin position="1"/>
        <end position="158"/>
    </location>
</feature>
<dbReference type="SUPFAM" id="SSF49785">
    <property type="entry name" value="Galactose-binding domain-like"/>
    <property type="match status" value="1"/>
</dbReference>
<dbReference type="GO" id="GO:0006508">
    <property type="term" value="P:proteolysis"/>
    <property type="evidence" value="ECO:0007669"/>
    <property type="project" value="UniProtKB-KW"/>
</dbReference>
<comment type="subunit">
    <text evidence="4 9">Homodimer.</text>
</comment>